<organism evidence="1 2">
    <name type="scientific">Corynebacterium jeddahense</name>
    <dbReference type="NCBI Taxonomy" id="1414719"/>
    <lineage>
        <taxon>Bacteria</taxon>
        <taxon>Bacillati</taxon>
        <taxon>Actinomycetota</taxon>
        <taxon>Actinomycetes</taxon>
        <taxon>Mycobacteriales</taxon>
        <taxon>Corynebacteriaceae</taxon>
        <taxon>Corynebacterium</taxon>
    </lineage>
</organism>
<reference evidence="1 2" key="1">
    <citation type="submission" date="2020-10" db="EMBL/GenBank/DDBJ databases">
        <title>Complete genome sequence of Corynebacterium jeddahense DSM 45997, type strain of Corynebacterium jeddahense.</title>
        <authorList>
            <person name="Busche T."/>
            <person name="Kalinowski J."/>
            <person name="Ruckert C."/>
        </authorList>
    </citation>
    <scope>NUCLEOTIDE SEQUENCE [LARGE SCALE GENOMIC DNA]</scope>
    <source>
        <strain evidence="1 2">DSM 45997</strain>
    </source>
</reference>
<dbReference type="EMBL" id="CP063194">
    <property type="protein sequence ID" value="WCZ37883.1"/>
    <property type="molecule type" value="Genomic_DNA"/>
</dbReference>
<name>A0ABY7UGN3_9CORY</name>
<evidence type="ECO:0000313" key="1">
    <source>
        <dbReference type="EMBL" id="WCZ37883.1"/>
    </source>
</evidence>
<evidence type="ECO:0000313" key="2">
    <source>
        <dbReference type="Proteomes" id="UP001218071"/>
    </source>
</evidence>
<dbReference type="Proteomes" id="UP001218071">
    <property type="component" value="Chromosome"/>
</dbReference>
<proteinExistence type="predicted"/>
<accession>A0ABY7UGN3</accession>
<sequence>MNPIESIQLQINEALGYLIHAGSSMSSTIAYSLGMF</sequence>
<gene>
    <name evidence="1" type="ORF">CJEDD_01280</name>
</gene>
<keyword evidence="2" id="KW-1185">Reference proteome</keyword>
<protein>
    <submittedName>
        <fullName evidence="1">Uncharacterized protein</fullName>
    </submittedName>
</protein>